<dbReference type="InterPro" id="IPR001356">
    <property type="entry name" value="HD"/>
</dbReference>
<dbReference type="PANTHER" id="PTHR24329">
    <property type="entry name" value="HOMEOBOX PROTEIN ARISTALESS"/>
    <property type="match status" value="1"/>
</dbReference>
<evidence type="ECO:0000256" key="2">
    <source>
        <dbReference type="ARBA" id="ARBA00022473"/>
    </source>
</evidence>
<dbReference type="GO" id="GO:0000977">
    <property type="term" value="F:RNA polymerase II transcription regulatory region sequence-specific DNA binding"/>
    <property type="evidence" value="ECO:0007669"/>
    <property type="project" value="TreeGrafter"/>
</dbReference>
<reference evidence="9" key="1">
    <citation type="journal article" date="2008" name="Dev. Genes Evol.">
        <title>Developmental expression of homeobox genes in the ctenophore Mnemiopsis leidyi.</title>
        <authorList>
            <person name="Pang K."/>
            <person name="Martindale M.Q."/>
        </authorList>
    </citation>
    <scope>NUCLEOTIDE SEQUENCE</scope>
</reference>
<dbReference type="PROSITE" id="PS50071">
    <property type="entry name" value="HOMEOBOX_2"/>
    <property type="match status" value="1"/>
</dbReference>
<dbReference type="InterPro" id="IPR000047">
    <property type="entry name" value="HTH_motif"/>
</dbReference>
<name>B3G3V1_MNELE</name>
<evidence type="ECO:0000256" key="6">
    <source>
        <dbReference type="PROSITE-ProRule" id="PRU00108"/>
    </source>
</evidence>
<accession>B3G3V1</accession>
<dbReference type="FunFam" id="1.10.10.60:FF:000057">
    <property type="entry name" value="Short stature homeobox 2"/>
    <property type="match status" value="1"/>
</dbReference>
<evidence type="ECO:0000256" key="4">
    <source>
        <dbReference type="ARBA" id="ARBA00023155"/>
    </source>
</evidence>
<feature type="DNA-binding region" description="Homeobox" evidence="6">
    <location>
        <begin position="47"/>
        <end position="106"/>
    </location>
</feature>
<keyword evidence="3 6" id="KW-0238">DNA-binding</keyword>
<dbReference type="CDD" id="cd00086">
    <property type="entry name" value="homeodomain"/>
    <property type="match status" value="1"/>
</dbReference>
<dbReference type="AlphaFoldDB" id="B3G3V1"/>
<evidence type="ECO:0000256" key="7">
    <source>
        <dbReference type="RuleBase" id="RU000682"/>
    </source>
</evidence>
<evidence type="ECO:0000259" key="8">
    <source>
        <dbReference type="PROSITE" id="PS50071"/>
    </source>
</evidence>
<dbReference type="GO" id="GO:0000981">
    <property type="term" value="F:DNA-binding transcription factor activity, RNA polymerase II-specific"/>
    <property type="evidence" value="ECO:0007669"/>
    <property type="project" value="InterPro"/>
</dbReference>
<keyword evidence="4 6" id="KW-0371">Homeobox</keyword>
<evidence type="ECO:0000256" key="3">
    <source>
        <dbReference type="ARBA" id="ARBA00023125"/>
    </source>
</evidence>
<dbReference type="InterPro" id="IPR009057">
    <property type="entry name" value="Homeodomain-like_sf"/>
</dbReference>
<evidence type="ECO:0000256" key="5">
    <source>
        <dbReference type="ARBA" id="ARBA00023242"/>
    </source>
</evidence>
<dbReference type="HOGENOM" id="CLU_1572460_0_0_1"/>
<feature type="domain" description="Homeobox" evidence="8">
    <location>
        <begin position="45"/>
        <end position="105"/>
    </location>
</feature>
<dbReference type="Pfam" id="PF00046">
    <property type="entry name" value="Homeodomain"/>
    <property type="match status" value="1"/>
</dbReference>
<sequence>MPSNNNACAMGRFQMPTSIPGLPGGYRLPPDVNPALHYSSFGPHRKQRRNRTNYSAAQLNELELVFQRTRYPDIFTREELSLRLGIPEARIQVWFQNRRAKWRKRAKILDKGDEEEASSTTQCHVGVISPCGSEKDEKPSDLPVISTVASSTSPVSRVIAGIAGLIQLRC</sequence>
<dbReference type="PROSITE" id="PS00027">
    <property type="entry name" value="HOMEOBOX_1"/>
    <property type="match status" value="1"/>
</dbReference>
<dbReference type="InterPro" id="IPR050649">
    <property type="entry name" value="Paired_Homeobox_TFs"/>
</dbReference>
<dbReference type="PANTHER" id="PTHR24329:SF543">
    <property type="entry name" value="FI01017P-RELATED"/>
    <property type="match status" value="1"/>
</dbReference>
<keyword evidence="5 6" id="KW-0539">Nucleus</keyword>
<evidence type="ECO:0000313" key="9">
    <source>
        <dbReference type="EMBL" id="ACD85823.1"/>
    </source>
</evidence>
<comment type="subcellular location">
    <subcellularLocation>
        <location evidence="1 6 7">Nucleus</location>
    </subcellularLocation>
</comment>
<dbReference type="PRINTS" id="PR00031">
    <property type="entry name" value="HTHREPRESSR"/>
</dbReference>
<organism evidence="9">
    <name type="scientific">Mnemiopsis leidyi</name>
    <name type="common">Sea walnut</name>
    <name type="synonym">Warty comb jellyfish</name>
    <dbReference type="NCBI Taxonomy" id="27923"/>
    <lineage>
        <taxon>Eukaryota</taxon>
        <taxon>Metazoa</taxon>
        <taxon>Ctenophora</taxon>
        <taxon>Tentaculata</taxon>
        <taxon>Lobata</taxon>
        <taxon>Bolinopsidae</taxon>
        <taxon>Mnemiopsis</taxon>
    </lineage>
</organism>
<dbReference type="EMBL" id="EU635890">
    <property type="protein sequence ID" value="ACD85823.1"/>
    <property type="molecule type" value="mRNA"/>
</dbReference>
<dbReference type="GO" id="GO:0005634">
    <property type="term" value="C:nucleus"/>
    <property type="evidence" value="ECO:0007669"/>
    <property type="project" value="UniProtKB-SubCell"/>
</dbReference>
<keyword evidence="2" id="KW-0217">Developmental protein</keyword>
<dbReference type="InterPro" id="IPR017970">
    <property type="entry name" value="Homeobox_CS"/>
</dbReference>
<proteinExistence type="evidence at transcript level"/>
<dbReference type="Gene3D" id="1.10.10.60">
    <property type="entry name" value="Homeodomain-like"/>
    <property type="match status" value="1"/>
</dbReference>
<dbReference type="SUPFAM" id="SSF46689">
    <property type="entry name" value="Homeodomain-like"/>
    <property type="match status" value="1"/>
</dbReference>
<dbReference type="SMART" id="SM00389">
    <property type="entry name" value="HOX"/>
    <property type="match status" value="1"/>
</dbReference>
<evidence type="ECO:0000256" key="1">
    <source>
        <dbReference type="ARBA" id="ARBA00004123"/>
    </source>
</evidence>
<protein>
    <submittedName>
        <fullName evidence="9">Paired-like homeobox Prd3</fullName>
    </submittedName>
</protein>